<dbReference type="InterPro" id="IPR050275">
    <property type="entry name" value="PGM_Phosphatase"/>
</dbReference>
<evidence type="ECO:0000313" key="4">
    <source>
        <dbReference type="Proteomes" id="UP000657006"/>
    </source>
</evidence>
<dbReference type="PIRSF" id="PIRSF000709">
    <property type="entry name" value="6PFK_2-Ptase"/>
    <property type="match status" value="1"/>
</dbReference>
<feature type="active site" description="Tele-phosphohistidine intermediate" evidence="1">
    <location>
        <position position="8"/>
    </location>
</feature>
<feature type="binding site" evidence="2">
    <location>
        <position position="56"/>
    </location>
    <ligand>
        <name>substrate</name>
    </ligand>
</feature>
<evidence type="ECO:0000313" key="3">
    <source>
        <dbReference type="EMBL" id="MBC8542535.1"/>
    </source>
</evidence>
<keyword evidence="4" id="KW-1185">Reference proteome</keyword>
<dbReference type="SUPFAM" id="SSF53254">
    <property type="entry name" value="Phosphoglycerate mutase-like"/>
    <property type="match status" value="1"/>
</dbReference>
<dbReference type="Pfam" id="PF00300">
    <property type="entry name" value="His_Phos_1"/>
    <property type="match status" value="1"/>
</dbReference>
<feature type="active site" description="Proton donor/acceptor" evidence="1">
    <location>
        <position position="82"/>
    </location>
</feature>
<feature type="binding site" evidence="2">
    <location>
        <begin position="7"/>
        <end position="14"/>
    </location>
    <ligand>
        <name>substrate</name>
    </ligand>
</feature>
<name>A0A926DSM1_9FIRM</name>
<dbReference type="AlphaFoldDB" id="A0A926DSM1"/>
<dbReference type="RefSeq" id="WP_177719350.1">
    <property type="nucleotide sequence ID" value="NZ_JACRSQ010000003.1"/>
</dbReference>
<gene>
    <name evidence="3" type="ORF">H8730_03105</name>
</gene>
<sequence>MKLYLARHGQTEWNRLGYYSGQLDEPMNETGRRQIEALARRWQEDVDQIWSSPLSRAVQTAEILRGDRDASVPLLLEPLLLESDFGSWAGKSWTQIAEEDPVGWAAYCSDWKAGIPGGGESFRQMLARASRLAGRLGQIPAEQRILLTAHEGILKALLLVLLDLPEDAFWRLALRQGAVTTLEGAGEPVYWVLQGLNG</sequence>
<reference evidence="3" key="1">
    <citation type="submission" date="2020-08" db="EMBL/GenBank/DDBJ databases">
        <title>Genome public.</title>
        <authorList>
            <person name="Liu C."/>
            <person name="Sun Q."/>
        </authorList>
    </citation>
    <scope>NUCLEOTIDE SEQUENCE</scope>
    <source>
        <strain evidence="3">NSJ-32</strain>
    </source>
</reference>
<dbReference type="PROSITE" id="PS00175">
    <property type="entry name" value="PG_MUTASE"/>
    <property type="match status" value="1"/>
</dbReference>
<dbReference type="Gene3D" id="3.40.50.1240">
    <property type="entry name" value="Phosphoglycerate mutase-like"/>
    <property type="match status" value="1"/>
</dbReference>
<proteinExistence type="predicted"/>
<dbReference type="PANTHER" id="PTHR48100">
    <property type="entry name" value="BROAD-SPECIFICITY PHOSPHATASE YOR283W-RELATED"/>
    <property type="match status" value="1"/>
</dbReference>
<evidence type="ECO:0000256" key="1">
    <source>
        <dbReference type="PIRSR" id="PIRSR613078-1"/>
    </source>
</evidence>
<dbReference type="InterPro" id="IPR029033">
    <property type="entry name" value="His_PPase_superfam"/>
</dbReference>
<dbReference type="InterPro" id="IPR013078">
    <property type="entry name" value="His_Pase_superF_clade-1"/>
</dbReference>
<dbReference type="GO" id="GO:0005737">
    <property type="term" value="C:cytoplasm"/>
    <property type="evidence" value="ECO:0007669"/>
    <property type="project" value="TreeGrafter"/>
</dbReference>
<dbReference type="PANTHER" id="PTHR48100:SF59">
    <property type="entry name" value="ADENOSYLCOBALAMIN_ALPHA-RIBAZOLE PHOSPHATASE"/>
    <property type="match status" value="1"/>
</dbReference>
<dbReference type="EMBL" id="JACRSQ010000003">
    <property type="protein sequence ID" value="MBC8542535.1"/>
    <property type="molecule type" value="Genomic_DNA"/>
</dbReference>
<organism evidence="3 4">
    <name type="scientific">Bianquea renquensis</name>
    <dbReference type="NCBI Taxonomy" id="2763661"/>
    <lineage>
        <taxon>Bacteria</taxon>
        <taxon>Bacillati</taxon>
        <taxon>Bacillota</taxon>
        <taxon>Clostridia</taxon>
        <taxon>Eubacteriales</taxon>
        <taxon>Bianqueaceae</taxon>
        <taxon>Bianquea</taxon>
    </lineage>
</organism>
<protein>
    <submittedName>
        <fullName evidence="3">Histidine phosphatase family protein</fullName>
    </submittedName>
</protein>
<accession>A0A926DSM1</accession>
<dbReference type="CDD" id="cd07067">
    <property type="entry name" value="HP_PGM_like"/>
    <property type="match status" value="1"/>
</dbReference>
<comment type="caution">
    <text evidence="3">The sequence shown here is derived from an EMBL/GenBank/DDBJ whole genome shotgun (WGS) entry which is preliminary data.</text>
</comment>
<dbReference type="GO" id="GO:0016791">
    <property type="term" value="F:phosphatase activity"/>
    <property type="evidence" value="ECO:0007669"/>
    <property type="project" value="TreeGrafter"/>
</dbReference>
<evidence type="ECO:0000256" key="2">
    <source>
        <dbReference type="PIRSR" id="PIRSR613078-2"/>
    </source>
</evidence>
<dbReference type="InterPro" id="IPR001345">
    <property type="entry name" value="PG/BPGM_mutase_AS"/>
</dbReference>
<dbReference type="Proteomes" id="UP000657006">
    <property type="component" value="Unassembled WGS sequence"/>
</dbReference>
<dbReference type="SMART" id="SM00855">
    <property type="entry name" value="PGAM"/>
    <property type="match status" value="1"/>
</dbReference>